<feature type="compositionally biased region" description="Pro residues" evidence="1">
    <location>
        <begin position="69"/>
        <end position="89"/>
    </location>
</feature>
<dbReference type="AlphaFoldDB" id="A0A8A4TRA6"/>
<dbReference type="EMBL" id="CP071793">
    <property type="protein sequence ID" value="QTD52499.1"/>
    <property type="molecule type" value="Genomic_DNA"/>
</dbReference>
<evidence type="ECO:0000313" key="5">
    <source>
        <dbReference type="Proteomes" id="UP000663929"/>
    </source>
</evidence>
<keyword evidence="2" id="KW-0812">Transmembrane</keyword>
<proteinExistence type="predicted"/>
<dbReference type="Proteomes" id="UP000663929">
    <property type="component" value="Chromosome"/>
</dbReference>
<feature type="transmembrane region" description="Helical" evidence="2">
    <location>
        <begin position="390"/>
        <end position="412"/>
    </location>
</feature>
<name>A0A8A4TRA6_SULCO</name>
<feature type="region of interest" description="Disordered" evidence="1">
    <location>
        <begin position="63"/>
        <end position="94"/>
    </location>
</feature>
<dbReference type="SUPFAM" id="SSF46565">
    <property type="entry name" value="Chaperone J-domain"/>
    <property type="match status" value="1"/>
</dbReference>
<dbReference type="RefSeq" id="WP_237382607.1">
    <property type="nucleotide sequence ID" value="NZ_CP071793.1"/>
</dbReference>
<feature type="domain" description="J" evidence="3">
    <location>
        <begin position="14"/>
        <end position="65"/>
    </location>
</feature>
<dbReference type="SMART" id="SM00271">
    <property type="entry name" value="DnaJ"/>
    <property type="match status" value="1"/>
</dbReference>
<feature type="transmembrane region" description="Helical" evidence="2">
    <location>
        <begin position="418"/>
        <end position="435"/>
    </location>
</feature>
<organism evidence="4 5">
    <name type="scientific">Sulfidibacter corallicola</name>
    <dbReference type="NCBI Taxonomy" id="2818388"/>
    <lineage>
        <taxon>Bacteria</taxon>
        <taxon>Pseudomonadati</taxon>
        <taxon>Acidobacteriota</taxon>
        <taxon>Holophagae</taxon>
        <taxon>Acanthopleuribacterales</taxon>
        <taxon>Acanthopleuribacteraceae</taxon>
        <taxon>Sulfidibacter</taxon>
    </lineage>
</organism>
<dbReference type="PROSITE" id="PS50076">
    <property type="entry name" value="DNAJ_2"/>
    <property type="match status" value="1"/>
</dbReference>
<gene>
    <name evidence="4" type="ORF">J3U87_08505</name>
</gene>
<keyword evidence="2" id="KW-0472">Membrane</keyword>
<reference evidence="4" key="1">
    <citation type="submission" date="2021-03" db="EMBL/GenBank/DDBJ databases">
        <title>Acanthopleuribacteraceae sp. M133.</title>
        <authorList>
            <person name="Wang G."/>
        </authorList>
    </citation>
    <scope>NUCLEOTIDE SEQUENCE</scope>
    <source>
        <strain evidence="4">M133</strain>
    </source>
</reference>
<accession>A0A8A4TRA6</accession>
<keyword evidence="5" id="KW-1185">Reference proteome</keyword>
<evidence type="ECO:0000256" key="1">
    <source>
        <dbReference type="SAM" id="MobiDB-lite"/>
    </source>
</evidence>
<sequence length="517" mass="60373">MNSDTPSWHLLPDDPRGFFGLPEDFDRLQLKRAYTTLLRRFKPDRFPDEFMRLRQAYETLLRELDAGGGPPPPAMSQQPPPPPAQPLPPLDGNQTPESLFRLLGELTSKKAEHYVMLACLSDLVEPDLDRRFGFWLLRGRSAFPRNELLERLWHRYWLSLGAADLVRLVSRMADMLAPADFYTNTLEPFCGLLGEIPFEEWKGLLYECESRLRGDRMPHRLVFMITVVRRAFWRAEEGWLAQFFDYINYQLHDLPDQLELELDFLEALWDYRAGVTSFLDGTPLRRKLHETIVACCDADWSRARELFVERAIELVDDGPALLAAFPAGSDIGPFFEVFHRLSLLLESDDEDTEMAWSPRIADYKIRHFLVQLGVLGDKDALTFFWSAANWLGWALILFMGLLLPLWFAFYFLAVLPGLAKLIVFGLGLWGVRHFLVHGPLQMWREQAAHWFTLKLYKKHWRPATLQFLRESYLDVGQVIDLLEKIEDETFFRRQYYLSWLRSDIAPWLYSVAQRHIA</sequence>
<dbReference type="CDD" id="cd06257">
    <property type="entry name" value="DnaJ"/>
    <property type="match status" value="1"/>
</dbReference>
<dbReference type="InterPro" id="IPR036869">
    <property type="entry name" value="J_dom_sf"/>
</dbReference>
<dbReference type="KEGG" id="scor:J3U87_08505"/>
<evidence type="ECO:0000259" key="3">
    <source>
        <dbReference type="PROSITE" id="PS50076"/>
    </source>
</evidence>
<protein>
    <submittedName>
        <fullName evidence="4">J domain-containing protein</fullName>
    </submittedName>
</protein>
<evidence type="ECO:0000313" key="4">
    <source>
        <dbReference type="EMBL" id="QTD52499.1"/>
    </source>
</evidence>
<keyword evidence="2" id="KW-1133">Transmembrane helix</keyword>
<evidence type="ECO:0000256" key="2">
    <source>
        <dbReference type="SAM" id="Phobius"/>
    </source>
</evidence>
<dbReference type="InterPro" id="IPR001623">
    <property type="entry name" value="DnaJ_domain"/>
</dbReference>